<dbReference type="Pfam" id="PF22732">
    <property type="entry name" value="MSL3_chromo-like"/>
    <property type="match status" value="1"/>
</dbReference>
<dbReference type="EMBL" id="BAABME010045877">
    <property type="protein sequence ID" value="GAA0143575.1"/>
    <property type="molecule type" value="Genomic_DNA"/>
</dbReference>
<reference evidence="3 4" key="1">
    <citation type="submission" date="2024-01" db="EMBL/GenBank/DDBJ databases">
        <title>The complete chloroplast genome sequence of Lithospermum erythrorhizon: insights into the phylogenetic relationship among Boraginaceae species and the maternal lineages of purple gromwells.</title>
        <authorList>
            <person name="Okada T."/>
            <person name="Watanabe K."/>
        </authorList>
    </citation>
    <scope>NUCLEOTIDE SEQUENCE [LARGE SCALE GENOMIC DNA]</scope>
</reference>
<accession>A0AAV3NVY2</accession>
<protein>
    <submittedName>
        <fullName evidence="3">Chromatin/chromatin-binding, or -regulatory protein</fullName>
    </submittedName>
</protein>
<dbReference type="GO" id="GO:0000123">
    <property type="term" value="C:histone acetyltransferase complex"/>
    <property type="evidence" value="ECO:0007669"/>
    <property type="project" value="TreeGrafter"/>
</dbReference>
<dbReference type="PANTHER" id="PTHR10880">
    <property type="entry name" value="MORTALITY FACTOR 4-LIKE PROTEIN"/>
    <property type="match status" value="1"/>
</dbReference>
<feature type="region of interest" description="Disordered" evidence="1">
    <location>
        <begin position="86"/>
        <end position="110"/>
    </location>
</feature>
<dbReference type="Proteomes" id="UP001454036">
    <property type="component" value="Unassembled WGS sequence"/>
</dbReference>
<dbReference type="SUPFAM" id="SSF54160">
    <property type="entry name" value="Chromo domain-like"/>
    <property type="match status" value="1"/>
</dbReference>
<feature type="region of interest" description="Disordered" evidence="1">
    <location>
        <begin position="1"/>
        <end position="28"/>
    </location>
</feature>
<proteinExistence type="predicted"/>
<comment type="caution">
    <text evidence="3">The sequence shown here is derived from an EMBL/GenBank/DDBJ whole genome shotgun (WGS) entry which is preliminary data.</text>
</comment>
<dbReference type="Gene3D" id="2.30.30.140">
    <property type="match status" value="1"/>
</dbReference>
<dbReference type="GO" id="GO:0005634">
    <property type="term" value="C:nucleus"/>
    <property type="evidence" value="ECO:0007669"/>
    <property type="project" value="InterPro"/>
</dbReference>
<evidence type="ECO:0000259" key="2">
    <source>
        <dbReference type="Pfam" id="PF22732"/>
    </source>
</evidence>
<evidence type="ECO:0000256" key="1">
    <source>
        <dbReference type="SAM" id="MobiDB-lite"/>
    </source>
</evidence>
<evidence type="ECO:0000313" key="4">
    <source>
        <dbReference type="Proteomes" id="UP001454036"/>
    </source>
</evidence>
<evidence type="ECO:0000313" key="3">
    <source>
        <dbReference type="EMBL" id="GAA0143575.1"/>
    </source>
</evidence>
<dbReference type="InterPro" id="IPR016197">
    <property type="entry name" value="Chromo-like_dom_sf"/>
</dbReference>
<sequence>MRKSKVTTVAGGGTSTGERPGSTEIQKTELRENGMEYFVHYLGWNEIFDEYVGPDRLLKYNEDNIIKQRKLERRHRLGRNLKPGMLVQTKPKGSHAARGRKRKADSLMGKGSVATKKKVLNIRIPLTLMRQLIDERDFITKHDKNRNFNAGNSEWNAMLL</sequence>
<dbReference type="InterPro" id="IPR008676">
    <property type="entry name" value="MRG"/>
</dbReference>
<keyword evidence="4" id="KW-1185">Reference proteome</keyword>
<organism evidence="3 4">
    <name type="scientific">Lithospermum erythrorhizon</name>
    <name type="common">Purple gromwell</name>
    <name type="synonym">Lithospermum officinale var. erythrorhizon</name>
    <dbReference type="NCBI Taxonomy" id="34254"/>
    <lineage>
        <taxon>Eukaryota</taxon>
        <taxon>Viridiplantae</taxon>
        <taxon>Streptophyta</taxon>
        <taxon>Embryophyta</taxon>
        <taxon>Tracheophyta</taxon>
        <taxon>Spermatophyta</taxon>
        <taxon>Magnoliopsida</taxon>
        <taxon>eudicotyledons</taxon>
        <taxon>Gunneridae</taxon>
        <taxon>Pentapetalae</taxon>
        <taxon>asterids</taxon>
        <taxon>lamiids</taxon>
        <taxon>Boraginales</taxon>
        <taxon>Boraginaceae</taxon>
        <taxon>Boraginoideae</taxon>
        <taxon>Lithospermeae</taxon>
        <taxon>Lithospermum</taxon>
    </lineage>
</organism>
<feature type="compositionally biased region" description="Basic residues" evidence="1">
    <location>
        <begin position="92"/>
        <end position="103"/>
    </location>
</feature>
<name>A0AAV3NVY2_LITER</name>
<dbReference type="GO" id="GO:0006325">
    <property type="term" value="P:chromatin organization"/>
    <property type="evidence" value="ECO:0007669"/>
    <property type="project" value="InterPro"/>
</dbReference>
<feature type="domain" description="MSL3 chromodomain-like" evidence="2">
    <location>
        <begin position="27"/>
        <end position="72"/>
    </location>
</feature>
<dbReference type="GO" id="GO:0006355">
    <property type="term" value="P:regulation of DNA-templated transcription"/>
    <property type="evidence" value="ECO:0007669"/>
    <property type="project" value="InterPro"/>
</dbReference>
<dbReference type="PANTHER" id="PTHR10880:SF15">
    <property type="entry name" value="MSL COMPLEX SUBUNIT 3"/>
    <property type="match status" value="1"/>
</dbReference>
<dbReference type="InterPro" id="IPR053820">
    <property type="entry name" value="MSL3_chromo-like"/>
</dbReference>
<gene>
    <name evidence="3" type="ORF">LIER_44063</name>
</gene>
<dbReference type="AlphaFoldDB" id="A0AAV3NVY2"/>